<reference evidence="2" key="1">
    <citation type="journal article" date="2016" name="Front. Microbiol.">
        <title>Genome Sequence of the Piezophilic, Mesophilic Sulfate-Reducing Bacterium Desulfovibrio indicus J2T.</title>
        <authorList>
            <person name="Cao J."/>
            <person name="Maignien L."/>
            <person name="Shao Z."/>
            <person name="Alain K."/>
            <person name="Jebbar M."/>
        </authorList>
    </citation>
    <scope>NUCLEOTIDE SEQUENCE</scope>
    <source>
        <strain evidence="2">DSM 16372</strain>
    </source>
</reference>
<dbReference type="RefSeq" id="WP_238231158.1">
    <property type="nucleotide sequence ID" value="NZ_BPQO01000022.1"/>
</dbReference>
<organism evidence="2 3">
    <name type="scientific">Methylobacterium hispanicum</name>
    <dbReference type="NCBI Taxonomy" id="270350"/>
    <lineage>
        <taxon>Bacteria</taxon>
        <taxon>Pseudomonadati</taxon>
        <taxon>Pseudomonadota</taxon>
        <taxon>Alphaproteobacteria</taxon>
        <taxon>Hyphomicrobiales</taxon>
        <taxon>Methylobacteriaceae</taxon>
        <taxon>Methylobacterium</taxon>
    </lineage>
</organism>
<accession>A0AAV4ZSQ4</accession>
<dbReference type="EMBL" id="BPQO01000022">
    <property type="protein sequence ID" value="GJD90959.1"/>
    <property type="molecule type" value="Genomic_DNA"/>
</dbReference>
<gene>
    <name evidence="2" type="ORF">BHAOGJBA_4503</name>
</gene>
<feature type="domain" description="NrtR DNA-binding winged helix" evidence="1">
    <location>
        <begin position="153"/>
        <end position="217"/>
    </location>
</feature>
<dbReference type="InterPro" id="IPR054105">
    <property type="entry name" value="WHD_NrtR"/>
</dbReference>
<dbReference type="Gene3D" id="3.90.79.10">
    <property type="entry name" value="Nucleoside Triphosphate Pyrophosphohydrolase"/>
    <property type="match status" value="1"/>
</dbReference>
<dbReference type="CDD" id="cd18873">
    <property type="entry name" value="NUDIX_NadM_like"/>
    <property type="match status" value="1"/>
</dbReference>
<dbReference type="AlphaFoldDB" id="A0AAV4ZSQ4"/>
<dbReference type="Gene3D" id="1.10.10.10">
    <property type="entry name" value="Winged helix-like DNA-binding domain superfamily/Winged helix DNA-binding domain"/>
    <property type="match status" value="1"/>
</dbReference>
<dbReference type="InterPro" id="IPR036390">
    <property type="entry name" value="WH_DNA-bd_sf"/>
</dbReference>
<dbReference type="PANTHER" id="PTHR43736:SF4">
    <property type="entry name" value="SLR1690 PROTEIN"/>
    <property type="match status" value="1"/>
</dbReference>
<keyword evidence="3" id="KW-1185">Reference proteome</keyword>
<dbReference type="SUPFAM" id="SSF55811">
    <property type="entry name" value="Nudix"/>
    <property type="match status" value="1"/>
</dbReference>
<reference evidence="2" key="2">
    <citation type="submission" date="2021-08" db="EMBL/GenBank/DDBJ databases">
        <authorList>
            <person name="Tani A."/>
            <person name="Ola A."/>
            <person name="Ogura Y."/>
            <person name="Katsura K."/>
            <person name="Hayashi T."/>
        </authorList>
    </citation>
    <scope>NUCLEOTIDE SEQUENCE</scope>
    <source>
        <strain evidence="2">DSM 16372</strain>
    </source>
</reference>
<protein>
    <recommendedName>
        <fullName evidence="1">NrtR DNA-binding winged helix domain-containing protein</fullName>
    </recommendedName>
</protein>
<name>A0AAV4ZSQ4_9HYPH</name>
<dbReference type="SUPFAM" id="SSF46785">
    <property type="entry name" value="Winged helix' DNA-binding domain"/>
    <property type="match status" value="1"/>
</dbReference>
<comment type="caution">
    <text evidence="2">The sequence shown here is derived from an EMBL/GenBank/DDBJ whole genome shotgun (WGS) entry which is preliminary data.</text>
</comment>
<evidence type="ECO:0000259" key="1">
    <source>
        <dbReference type="Pfam" id="PF21906"/>
    </source>
</evidence>
<dbReference type="PANTHER" id="PTHR43736">
    <property type="entry name" value="ADP-RIBOSE PYROPHOSPHATASE"/>
    <property type="match status" value="1"/>
</dbReference>
<evidence type="ECO:0000313" key="3">
    <source>
        <dbReference type="Proteomes" id="UP001055247"/>
    </source>
</evidence>
<proteinExistence type="predicted"/>
<dbReference type="Proteomes" id="UP001055247">
    <property type="component" value="Unassembled WGS sequence"/>
</dbReference>
<dbReference type="InterPro" id="IPR015797">
    <property type="entry name" value="NUDIX_hydrolase-like_dom_sf"/>
</dbReference>
<sequence length="232" mass="25292">MATDYEKPDTSVDCVLLTLGEGGLRVLLLPRDKEPFAGTATLIGAYVRPQIDRTLEDTVQRALRDKAGIDGVYLEQLGTFGGAERDPRGWSIAVAYVALIQTSIADEAERRSGVRFERVLVGALPPLPFDHAEIVAAAVERVRAKASYSTLPAFLLPEAFTLAEYKQVVEQVTGRIIDDGAFRKKFDAIPGLVKIEGAKKGGTNSSGTGKRPSQLYRIAAESDRPRMLTRLF</sequence>
<dbReference type="Pfam" id="PF21906">
    <property type="entry name" value="WHD_NrtR"/>
    <property type="match status" value="1"/>
</dbReference>
<dbReference type="InterPro" id="IPR036388">
    <property type="entry name" value="WH-like_DNA-bd_sf"/>
</dbReference>
<evidence type="ECO:0000313" key="2">
    <source>
        <dbReference type="EMBL" id="GJD90959.1"/>
    </source>
</evidence>